<dbReference type="PANTHER" id="PTHR11496">
    <property type="entry name" value="ALCOHOL DEHYDROGENASE"/>
    <property type="match status" value="1"/>
</dbReference>
<dbReference type="RefSeq" id="WP_006366838.1">
    <property type="nucleotide sequence ID" value="NZ_AASE01000017.1"/>
</dbReference>
<organism evidence="5 6">
    <name type="scientific">Chlorobium ferrooxidans DSM 13031</name>
    <dbReference type="NCBI Taxonomy" id="377431"/>
    <lineage>
        <taxon>Bacteria</taxon>
        <taxon>Pseudomonadati</taxon>
        <taxon>Chlorobiota</taxon>
        <taxon>Chlorobiia</taxon>
        <taxon>Chlorobiales</taxon>
        <taxon>Chlorobiaceae</taxon>
        <taxon>Chlorobium/Pelodictyon group</taxon>
        <taxon>Chlorobium</taxon>
    </lineage>
</organism>
<comment type="similarity">
    <text evidence="1">Belongs to the iron-containing alcohol dehydrogenase family.</text>
</comment>
<dbReference type="SUPFAM" id="SSF56796">
    <property type="entry name" value="Dehydroquinate synthase-like"/>
    <property type="match status" value="1"/>
</dbReference>
<evidence type="ECO:0000259" key="4">
    <source>
        <dbReference type="Pfam" id="PF25137"/>
    </source>
</evidence>
<dbReference type="Pfam" id="PF25137">
    <property type="entry name" value="ADH_Fe_C"/>
    <property type="match status" value="1"/>
</dbReference>
<dbReference type="CDD" id="cd08183">
    <property type="entry name" value="Fe-ADH-like"/>
    <property type="match status" value="1"/>
</dbReference>
<proteinExistence type="inferred from homology"/>
<dbReference type="Gene3D" id="1.20.1090.10">
    <property type="entry name" value="Dehydroquinate synthase-like - alpha domain"/>
    <property type="match status" value="1"/>
</dbReference>
<dbReference type="Proteomes" id="UP000004162">
    <property type="component" value="Unassembled WGS sequence"/>
</dbReference>
<dbReference type="PANTHER" id="PTHR11496:SF102">
    <property type="entry name" value="ALCOHOL DEHYDROGENASE 4"/>
    <property type="match status" value="1"/>
</dbReference>
<evidence type="ECO:0000256" key="2">
    <source>
        <dbReference type="ARBA" id="ARBA00023002"/>
    </source>
</evidence>
<dbReference type="GO" id="GO:0046872">
    <property type="term" value="F:metal ion binding"/>
    <property type="evidence" value="ECO:0007669"/>
    <property type="project" value="InterPro"/>
</dbReference>
<dbReference type="InterPro" id="IPR056798">
    <property type="entry name" value="ADH_Fe_C"/>
</dbReference>
<dbReference type="InterPro" id="IPR039697">
    <property type="entry name" value="Alcohol_dehydrogenase_Fe"/>
</dbReference>
<dbReference type="GO" id="GO:0004022">
    <property type="term" value="F:alcohol dehydrogenase (NAD+) activity"/>
    <property type="evidence" value="ECO:0007669"/>
    <property type="project" value="TreeGrafter"/>
</dbReference>
<name>Q0YQE6_9CHLB</name>
<dbReference type="FunFam" id="3.40.50.1970:FF:000003">
    <property type="entry name" value="Alcohol dehydrogenase, iron-containing"/>
    <property type="match status" value="1"/>
</dbReference>
<feature type="domain" description="Alcohol dehydrogenase iron-type/glycerol dehydrogenase GldA" evidence="3">
    <location>
        <begin position="13"/>
        <end position="183"/>
    </location>
</feature>
<evidence type="ECO:0000313" key="6">
    <source>
        <dbReference type="Proteomes" id="UP000004162"/>
    </source>
</evidence>
<feature type="domain" description="Fe-containing alcohol dehydrogenase-like C-terminal" evidence="4">
    <location>
        <begin position="194"/>
        <end position="389"/>
    </location>
</feature>
<evidence type="ECO:0000259" key="3">
    <source>
        <dbReference type="Pfam" id="PF00465"/>
    </source>
</evidence>
<protein>
    <submittedName>
        <fullName evidence="5">Iron-containing alcohol dehydrogenase</fullName>
    </submittedName>
</protein>
<sequence length="393" mass="41667">MSEQDFSLLPLPAIHFGAGRFSSLAQHIAPLGRTILVVTGAHALRHSGHFTGLIESLEQSGLSIHHLAVECEPSPELVNSAVSSFRACSVDAVLAIGGGSVLDAGKAISAMLLQTLPVERFIEGQEGFTAHDGRKVPFIAVPTTSGTGSEVTSNAVISRVGAGGFKRSLRHPAFVPDIALIDPELMLTLPEAMTAASGMDACTQLIEAYTSPFASPYTDALACNGLERFSRSFPGVCTDRALDSSARGDIAWAALLSGIVLANAGLGVVHGFASSVGGLVNIPHGTLCATLLLEATRENIATLHQLDRNHPVLHKYARAGALLSGSAYGDVHSGCEKLLERLEVWQEQLRFPRLSRYGLAPRDIDHIVSITRCKSNAVQLDEAAMKRILSKRL</sequence>
<dbReference type="OrthoDB" id="9801156at2"/>
<evidence type="ECO:0000313" key="5">
    <source>
        <dbReference type="EMBL" id="EAT58563.1"/>
    </source>
</evidence>
<dbReference type="AlphaFoldDB" id="Q0YQE6"/>
<accession>Q0YQE6</accession>
<dbReference type="Pfam" id="PF00465">
    <property type="entry name" value="Fe-ADH"/>
    <property type="match status" value="1"/>
</dbReference>
<keyword evidence="6" id="KW-1185">Reference proteome</keyword>
<keyword evidence="2" id="KW-0560">Oxidoreductase</keyword>
<gene>
    <name evidence="5" type="ORF">CferDRAFT_0591</name>
</gene>
<dbReference type="EMBL" id="AASE01000017">
    <property type="protein sequence ID" value="EAT58563.1"/>
    <property type="molecule type" value="Genomic_DNA"/>
</dbReference>
<dbReference type="InterPro" id="IPR001670">
    <property type="entry name" value="ADH_Fe/GldA"/>
</dbReference>
<reference evidence="5 6" key="1">
    <citation type="submission" date="2006-07" db="EMBL/GenBank/DDBJ databases">
        <title>Annotation of the draft genome assembly of Chlorobium ferroxidans DSM 13031.</title>
        <authorList>
            <consortium name="US DOE Joint Genome Institute (JGI-ORNL)"/>
            <person name="Larimer F."/>
            <person name="Land M."/>
            <person name="Hauser L."/>
        </authorList>
    </citation>
    <scope>NUCLEOTIDE SEQUENCE [LARGE SCALE GENOMIC DNA]</scope>
    <source>
        <strain evidence="5 6">DSM 13031</strain>
    </source>
</reference>
<dbReference type="Gene3D" id="3.40.50.1970">
    <property type="match status" value="1"/>
</dbReference>
<evidence type="ECO:0000256" key="1">
    <source>
        <dbReference type="ARBA" id="ARBA00007358"/>
    </source>
</evidence>
<comment type="caution">
    <text evidence="5">The sequence shown here is derived from an EMBL/GenBank/DDBJ whole genome shotgun (WGS) entry which is preliminary data.</text>
</comment>
<reference evidence="5 6" key="2">
    <citation type="submission" date="2006-07" db="EMBL/GenBank/DDBJ databases">
        <title>Sequencing of the draft genome and assembly of Chlorobium ferroxidans DSM 13031.</title>
        <authorList>
            <consortium name="US DOE Joint Genome Institute (JGI-PGF)"/>
            <person name="Copeland A."/>
            <person name="Lucas S."/>
            <person name="Lapidus A."/>
            <person name="Barry K."/>
            <person name="Glavina del Rio T."/>
            <person name="Dalin E."/>
            <person name="Tice H."/>
            <person name="Bruce D."/>
            <person name="Pitluck S."/>
            <person name="Richardson P."/>
        </authorList>
    </citation>
    <scope>NUCLEOTIDE SEQUENCE [LARGE SCALE GENOMIC DNA]</scope>
    <source>
        <strain evidence="5 6">DSM 13031</strain>
    </source>
</reference>